<keyword evidence="9" id="KW-1185">Reference proteome</keyword>
<dbReference type="GO" id="GO:0006144">
    <property type="term" value="P:purine nucleobase metabolic process"/>
    <property type="evidence" value="ECO:0007669"/>
    <property type="project" value="UniProtKB-KW"/>
</dbReference>
<dbReference type="EC" id="4.1.1.97" evidence="3"/>
<dbReference type="PANTHER" id="PTHR43466:SF1">
    <property type="entry name" value="2-OXO-4-HYDROXY-4-CARBOXY-5-UREIDOIMIDAZOLINE DECARBOXYLASE-RELATED"/>
    <property type="match status" value="1"/>
</dbReference>
<dbReference type="SUPFAM" id="SSF158694">
    <property type="entry name" value="UraD-Like"/>
    <property type="match status" value="1"/>
</dbReference>
<dbReference type="GO" id="GO:0051997">
    <property type="term" value="F:2-oxo-4-hydroxy-4-carboxy-5-ureidoimidazoline decarboxylase activity"/>
    <property type="evidence" value="ECO:0007669"/>
    <property type="project" value="UniProtKB-EC"/>
</dbReference>
<evidence type="ECO:0000313" key="9">
    <source>
        <dbReference type="Proteomes" id="UP001516400"/>
    </source>
</evidence>
<dbReference type="InterPro" id="IPR036778">
    <property type="entry name" value="OHCU_decarboxylase_sf"/>
</dbReference>
<evidence type="ECO:0000256" key="3">
    <source>
        <dbReference type="ARBA" id="ARBA00012257"/>
    </source>
</evidence>
<dbReference type="Proteomes" id="UP001516400">
    <property type="component" value="Unassembled WGS sequence"/>
</dbReference>
<dbReference type="Pfam" id="PF09349">
    <property type="entry name" value="OHCU_decarbox"/>
    <property type="match status" value="1"/>
</dbReference>
<comment type="catalytic activity">
    <reaction evidence="1">
        <text>5-hydroxy-2-oxo-4-ureido-2,5-dihydro-1H-imidazole-5-carboxylate + H(+) = (S)-allantoin + CO2</text>
        <dbReference type="Rhea" id="RHEA:26301"/>
        <dbReference type="ChEBI" id="CHEBI:15378"/>
        <dbReference type="ChEBI" id="CHEBI:15678"/>
        <dbReference type="ChEBI" id="CHEBI:16526"/>
        <dbReference type="ChEBI" id="CHEBI:58639"/>
        <dbReference type="EC" id="4.1.1.97"/>
    </reaction>
</comment>
<dbReference type="Gene3D" id="1.10.3330.10">
    <property type="entry name" value="Oxo-4-hydroxy-4-carboxy-5-ureidoimidazoline decarboxylase"/>
    <property type="match status" value="1"/>
</dbReference>
<evidence type="ECO:0000256" key="4">
    <source>
        <dbReference type="ARBA" id="ARBA00022631"/>
    </source>
</evidence>
<evidence type="ECO:0000256" key="2">
    <source>
        <dbReference type="ARBA" id="ARBA00004754"/>
    </source>
</evidence>
<dbReference type="AlphaFoldDB" id="A0ABD2MM33"/>
<keyword evidence="6" id="KW-0456">Lyase</keyword>
<protein>
    <recommendedName>
        <fullName evidence="3">2-oxo-4-hydroxy-4-carboxy-5-ureidoimidazoline decarboxylase</fullName>
        <ecNumber evidence="3">4.1.1.97</ecNumber>
    </recommendedName>
</protein>
<evidence type="ECO:0000259" key="7">
    <source>
        <dbReference type="Pfam" id="PF09349"/>
    </source>
</evidence>
<sequence>MVLTALSIDEVNCLISEHFIKIFGNIVEHCPAAAIGILKYRPFNSTSEICTAITNYLDGLSVNEKQNIICFHQDFVTKLVHQSRLELERRSNKRNQGIFMDMLTISDKRRLNSLNNKYKEKFGFPFVIFGKRNLDRVLNEIEKRMENDTEKEIDVAIQEIKKISRIRIHEIIRR</sequence>
<keyword evidence="4" id="KW-0659">Purine metabolism</keyword>
<evidence type="ECO:0000256" key="5">
    <source>
        <dbReference type="ARBA" id="ARBA00022793"/>
    </source>
</evidence>
<dbReference type="InterPro" id="IPR018020">
    <property type="entry name" value="OHCU_decarboxylase"/>
</dbReference>
<keyword evidence="5" id="KW-0210">Decarboxylase</keyword>
<name>A0ABD2MM33_9CUCU</name>
<feature type="domain" description="Oxo-4-hydroxy-4-carboxy-5-ureidoimidazoline decarboxylase" evidence="7">
    <location>
        <begin position="16"/>
        <end position="168"/>
    </location>
</feature>
<reference evidence="8 9" key="1">
    <citation type="journal article" date="2021" name="BMC Biol.">
        <title>Horizontally acquired antibacterial genes associated with adaptive radiation of ladybird beetles.</title>
        <authorList>
            <person name="Li H.S."/>
            <person name="Tang X.F."/>
            <person name="Huang Y.H."/>
            <person name="Xu Z.Y."/>
            <person name="Chen M.L."/>
            <person name="Du X.Y."/>
            <person name="Qiu B.Y."/>
            <person name="Chen P.T."/>
            <person name="Zhang W."/>
            <person name="Slipinski A."/>
            <person name="Escalona H.E."/>
            <person name="Waterhouse R.M."/>
            <person name="Zwick A."/>
            <person name="Pang H."/>
        </authorList>
    </citation>
    <scope>NUCLEOTIDE SEQUENCE [LARGE SCALE GENOMIC DNA]</scope>
    <source>
        <strain evidence="8">SYSU2018</strain>
    </source>
</reference>
<evidence type="ECO:0000256" key="6">
    <source>
        <dbReference type="ARBA" id="ARBA00023239"/>
    </source>
</evidence>
<dbReference type="PANTHER" id="PTHR43466">
    <property type="entry name" value="2-OXO-4-HYDROXY-4-CARBOXY-5-UREIDOIMIDAZOLINE DECARBOXYLASE-RELATED"/>
    <property type="match status" value="1"/>
</dbReference>
<evidence type="ECO:0000256" key="1">
    <source>
        <dbReference type="ARBA" id="ARBA00001163"/>
    </source>
</evidence>
<organism evidence="8 9">
    <name type="scientific">Cryptolaemus montrouzieri</name>
    <dbReference type="NCBI Taxonomy" id="559131"/>
    <lineage>
        <taxon>Eukaryota</taxon>
        <taxon>Metazoa</taxon>
        <taxon>Ecdysozoa</taxon>
        <taxon>Arthropoda</taxon>
        <taxon>Hexapoda</taxon>
        <taxon>Insecta</taxon>
        <taxon>Pterygota</taxon>
        <taxon>Neoptera</taxon>
        <taxon>Endopterygota</taxon>
        <taxon>Coleoptera</taxon>
        <taxon>Polyphaga</taxon>
        <taxon>Cucujiformia</taxon>
        <taxon>Coccinelloidea</taxon>
        <taxon>Coccinellidae</taxon>
        <taxon>Scymninae</taxon>
        <taxon>Scymnini</taxon>
        <taxon>Cryptolaemus</taxon>
    </lineage>
</organism>
<accession>A0ABD2MM33</accession>
<proteinExistence type="predicted"/>
<gene>
    <name evidence="8" type="ORF">HHI36_011533</name>
</gene>
<comment type="caution">
    <text evidence="8">The sequence shown here is derived from an EMBL/GenBank/DDBJ whole genome shotgun (WGS) entry which is preliminary data.</text>
</comment>
<comment type="pathway">
    <text evidence="2">Purine metabolism; urate degradation; (S)-allantoin from urate: step 3/3.</text>
</comment>
<dbReference type="EMBL" id="JABFTP020000001">
    <property type="protein sequence ID" value="KAL3267404.1"/>
    <property type="molecule type" value="Genomic_DNA"/>
</dbReference>
<evidence type="ECO:0000313" key="8">
    <source>
        <dbReference type="EMBL" id="KAL3267404.1"/>
    </source>
</evidence>